<comment type="caution">
    <text evidence="2">The sequence shown here is derived from an EMBL/GenBank/DDBJ whole genome shotgun (WGS) entry which is preliminary data.</text>
</comment>
<evidence type="ECO:0000259" key="1">
    <source>
        <dbReference type="PROSITE" id="PS51186"/>
    </source>
</evidence>
<dbReference type="PANTHER" id="PTHR43617">
    <property type="entry name" value="L-AMINO ACID N-ACETYLTRANSFERASE"/>
    <property type="match status" value="1"/>
</dbReference>
<dbReference type="PANTHER" id="PTHR43617:SF2">
    <property type="entry name" value="UPF0039 PROTEIN SLL0451"/>
    <property type="match status" value="1"/>
</dbReference>
<reference evidence="2 3" key="1">
    <citation type="submission" date="2022-05" db="EMBL/GenBank/DDBJ databases">
        <authorList>
            <person name="Jo J.-H."/>
            <person name="Im W.-T."/>
        </authorList>
    </citation>
    <scope>NUCLEOTIDE SEQUENCE [LARGE SCALE GENOMIC DNA]</scope>
    <source>
        <strain evidence="2 3">NSE70-1</strain>
    </source>
</reference>
<dbReference type="InterPro" id="IPR050276">
    <property type="entry name" value="MshD_Acetyltransferase"/>
</dbReference>
<dbReference type="SUPFAM" id="SSF55729">
    <property type="entry name" value="Acyl-CoA N-acyltransferases (Nat)"/>
    <property type="match status" value="1"/>
</dbReference>
<evidence type="ECO:0000313" key="2">
    <source>
        <dbReference type="EMBL" id="MCL6699293.1"/>
    </source>
</evidence>
<protein>
    <submittedName>
        <fullName evidence="2">N-acetyltransferase</fullName>
    </submittedName>
</protein>
<dbReference type="Proteomes" id="UP001203410">
    <property type="component" value="Unassembled WGS sequence"/>
</dbReference>
<gene>
    <name evidence="2" type="ORF">LZ496_10945</name>
</gene>
<name>A0ABT0RWT5_9SPHN</name>
<dbReference type="EMBL" id="JAMGBA010000002">
    <property type="protein sequence ID" value="MCL6699293.1"/>
    <property type="molecule type" value="Genomic_DNA"/>
</dbReference>
<dbReference type="InterPro" id="IPR016181">
    <property type="entry name" value="Acyl_CoA_acyltransferase"/>
</dbReference>
<dbReference type="Gene3D" id="3.40.630.30">
    <property type="match status" value="1"/>
</dbReference>
<evidence type="ECO:0000313" key="3">
    <source>
        <dbReference type="Proteomes" id="UP001203410"/>
    </source>
</evidence>
<keyword evidence="3" id="KW-1185">Reference proteome</keyword>
<accession>A0ABT0RWT5</accession>
<dbReference type="RefSeq" id="WP_249904712.1">
    <property type="nucleotide sequence ID" value="NZ_JAMGBA010000002.1"/>
</dbReference>
<sequence>MNIRPERPGDEGAIAAVIEAAFLNAPHRDGTEASIVERLREAGALNISLVAEDAGELVGHIAFSPVTIDGADLGWFGLGPVAVLPDRQGDGIGSRLIRSGLEMLRNEGAAGCVLVGEPAYYQRFGFQTVARLAFPGIPPEYFQGLSFGGGMPSGTVAYHQAFG</sequence>
<dbReference type="InterPro" id="IPR000182">
    <property type="entry name" value="GNAT_dom"/>
</dbReference>
<organism evidence="2 3">
    <name type="scientific">Sphingomonas caseinilyticus</name>
    <dbReference type="NCBI Taxonomy" id="2908205"/>
    <lineage>
        <taxon>Bacteria</taxon>
        <taxon>Pseudomonadati</taxon>
        <taxon>Pseudomonadota</taxon>
        <taxon>Alphaproteobacteria</taxon>
        <taxon>Sphingomonadales</taxon>
        <taxon>Sphingomonadaceae</taxon>
        <taxon>Sphingomonas</taxon>
    </lineage>
</organism>
<feature type="domain" description="N-acetyltransferase" evidence="1">
    <location>
        <begin position="1"/>
        <end position="148"/>
    </location>
</feature>
<dbReference type="Pfam" id="PF13527">
    <property type="entry name" value="Acetyltransf_9"/>
    <property type="match status" value="1"/>
</dbReference>
<dbReference type="PROSITE" id="PS51186">
    <property type="entry name" value="GNAT"/>
    <property type="match status" value="1"/>
</dbReference>
<dbReference type="CDD" id="cd04301">
    <property type="entry name" value="NAT_SF"/>
    <property type="match status" value="1"/>
</dbReference>
<proteinExistence type="predicted"/>